<organism evidence="1 2">
    <name type="scientific">Faecalibacterium langellae</name>
    <dbReference type="NCBI Taxonomy" id="3435293"/>
    <lineage>
        <taxon>Bacteria</taxon>
        <taxon>Bacillati</taxon>
        <taxon>Bacillota</taxon>
        <taxon>Clostridia</taxon>
        <taxon>Eubacteriales</taxon>
        <taxon>Oscillospiraceae</taxon>
        <taxon>Faecalibacterium</taxon>
    </lineage>
</organism>
<dbReference type="EMBL" id="NMTR01000019">
    <property type="protein sequence ID" value="PDX61006.1"/>
    <property type="molecule type" value="Genomic_DNA"/>
</dbReference>
<sequence length="907" mass="97459">MPKNTNDHRDLTPEEIAAREEKFRSFFTTTAVNVPVEMTRRDDEPQKPKKRFGLFEHNKPRREAEEPADTPLEMPTGEVLLGADAQPEEEADLELVLKPTADPEPETSLRPLAEQQPVAAVQPEPSAPEKEPERPAEPAKMPEPEAPAQPEKKPEPQEQPEPRAEKSAKAAKQPKPRNAKNAPEVLLPQEQQEQQEMAELKAMIGLGSKAPAPKPAPAKQPEKAAEPKDAAMPAVVFAAAKDLPKEPAEKPSIFEMFGTPEDEQKPEAPAAQAEKQSAPGKEDTMSLPLLPLDEETAGAENVEETASTEKAQNTERAEAQPQEESAEPAAPAEEAEPAPPETPAEKLRRMGAELTLRCALAGILAVVLLHFGLVSDRLLPALNVLDPDAAPAAFYGANLLLFAASLCVGWPVLRDGLKGLRERPSAEAMPALAAAAALLQAVTAMLNANTYHNTEGISLLTGVAALGLFFALLGGRVMLAAVKGGYELIAADPEHRGAYRAKDKDLLRALTRDLDQKDLWVLLSRPLQAADGFVEQCLGERASERRAQKTARILLGAAVLSGMLFVLFGAGWNKAVAAMAAVLCLGAPLSSILIAGLASLRLQRAAAAVGAVVPGWQAIEQLGGIDTLQVDADDLFTADSALLEDIRIFKGGRIDRAILYAASVLNAGCGTLQGLFRQIVEDRTDILFPVKDLEEHNGLGFVGWCDNNRILIGNRKYLEQEGVPLPDEEYEAEHSKNGELQILYLAVSGSLHAMFVLRYVGGRNTARSLAALQKENIRLLVTCRDPSLTARHISEAYHLPEGMVTLLDQEQCNAIAAAPIDPADPCCMIHAQNFASLTGGLQAADQAQNAETSATTVQLVSVWFSIVIALLLTSAGSIWQLSVATALMYQAAWSALSIAVCALKQHN</sequence>
<reference evidence="1 2" key="1">
    <citation type="journal article" date="2017" name="Front. Microbiol.">
        <title>New Insights into the Diversity of the Genus Faecalibacterium.</title>
        <authorList>
            <person name="Benevides L."/>
            <person name="Burman S."/>
            <person name="Martin R."/>
            <person name="Robert V."/>
            <person name="Thomas M."/>
            <person name="Miquel S."/>
            <person name="Chain F."/>
            <person name="Sokol H."/>
            <person name="Bermudez-Humaran L.G."/>
            <person name="Morrison M."/>
            <person name="Langella P."/>
            <person name="Azevedo V.A."/>
            <person name="Chatel J.M."/>
            <person name="Soares S."/>
        </authorList>
    </citation>
    <scope>NUCLEOTIDE SEQUENCE [LARGE SCALE GENOMIC DNA]</scope>
    <source>
        <strain evidence="2">CNCM I-4541</strain>
    </source>
</reference>
<evidence type="ECO:0000313" key="2">
    <source>
        <dbReference type="Proteomes" id="UP000220959"/>
    </source>
</evidence>
<proteinExistence type="predicted"/>
<protein>
    <submittedName>
        <fullName evidence="1">Cell envelope biogenesis protein OmpA</fullName>
    </submittedName>
</protein>
<comment type="caution">
    <text evidence="1">The sequence shown here is derived from an EMBL/GenBank/DDBJ whole genome shotgun (WGS) entry which is preliminary data.</text>
</comment>
<accession>A0ACC9CYN0</accession>
<name>A0ACC9CYN0_9FIRM</name>
<gene>
    <name evidence="1" type="ORF">CGS49_07450</name>
</gene>
<keyword evidence="2" id="KW-1185">Reference proteome</keyword>
<evidence type="ECO:0000313" key="1">
    <source>
        <dbReference type="EMBL" id="PDX61006.1"/>
    </source>
</evidence>
<dbReference type="Proteomes" id="UP000220959">
    <property type="component" value="Unassembled WGS sequence"/>
</dbReference>